<organism evidence="1 2">
    <name type="scientific">Planktothrix tepida PCC 9214</name>
    <dbReference type="NCBI Taxonomy" id="671072"/>
    <lineage>
        <taxon>Bacteria</taxon>
        <taxon>Bacillati</taxon>
        <taxon>Cyanobacteriota</taxon>
        <taxon>Cyanophyceae</taxon>
        <taxon>Oscillatoriophycideae</taxon>
        <taxon>Oscillatoriales</taxon>
        <taxon>Microcoleaceae</taxon>
        <taxon>Planktothrix</taxon>
    </lineage>
</organism>
<evidence type="ECO:0000313" key="2">
    <source>
        <dbReference type="Proteomes" id="UP000184315"/>
    </source>
</evidence>
<proteinExistence type="predicted"/>
<evidence type="ECO:0000313" key="1">
    <source>
        <dbReference type="EMBL" id="CUR31152.1"/>
    </source>
</evidence>
<reference evidence="2" key="1">
    <citation type="submission" date="2015-10" db="EMBL/GenBank/DDBJ databases">
        <authorList>
            <person name="Regsiter A."/>
            <person name="william w."/>
        </authorList>
    </citation>
    <scope>NUCLEOTIDE SEQUENCE [LARGE SCALE GENOMIC DNA]</scope>
</reference>
<gene>
    <name evidence="1" type="ORF">PL9214290743</name>
</gene>
<accession>A0A1J1LFE0</accession>
<dbReference type="EMBL" id="CZDF01000132">
    <property type="protein sequence ID" value="CUR31152.1"/>
    <property type="molecule type" value="Genomic_DNA"/>
</dbReference>
<dbReference type="Proteomes" id="UP000184315">
    <property type="component" value="Unassembled WGS sequence"/>
</dbReference>
<protein>
    <submittedName>
        <fullName evidence="1">Uncharacterized protein</fullName>
    </submittedName>
</protein>
<keyword evidence="2" id="KW-1185">Reference proteome</keyword>
<name>A0A1J1LFE0_9CYAN</name>
<dbReference type="AlphaFoldDB" id="A0A1J1LFE0"/>
<sequence>MVAVLSPMSCYNYTPEFLKNSEVCHVLIVLASSALVSHD</sequence>